<evidence type="ECO:0000256" key="5">
    <source>
        <dbReference type="ARBA" id="ARBA00022801"/>
    </source>
</evidence>
<evidence type="ECO:0000256" key="7">
    <source>
        <dbReference type="SAM" id="SignalP"/>
    </source>
</evidence>
<accession>A0AAN9TEU2</accession>
<comment type="similarity">
    <text evidence="1">Belongs to the peptidase S10 family.</text>
</comment>
<evidence type="ECO:0000313" key="9">
    <source>
        <dbReference type="Proteomes" id="UP001367676"/>
    </source>
</evidence>
<keyword evidence="9" id="KW-1185">Reference proteome</keyword>
<evidence type="ECO:0000256" key="4">
    <source>
        <dbReference type="ARBA" id="ARBA00022729"/>
    </source>
</evidence>
<evidence type="ECO:0000256" key="3">
    <source>
        <dbReference type="ARBA" id="ARBA00022670"/>
    </source>
</evidence>
<dbReference type="Gene3D" id="3.40.50.1820">
    <property type="entry name" value="alpha/beta hydrolase"/>
    <property type="match status" value="1"/>
</dbReference>
<dbReference type="InterPro" id="IPR001563">
    <property type="entry name" value="Peptidase_S10"/>
</dbReference>
<keyword evidence="3" id="KW-0645">Protease</keyword>
<dbReference type="GO" id="GO:0006508">
    <property type="term" value="P:proteolysis"/>
    <property type="evidence" value="ECO:0007669"/>
    <property type="project" value="UniProtKB-KW"/>
</dbReference>
<organism evidence="8 9">
    <name type="scientific">Parthenolecanium corni</name>
    <dbReference type="NCBI Taxonomy" id="536013"/>
    <lineage>
        <taxon>Eukaryota</taxon>
        <taxon>Metazoa</taxon>
        <taxon>Ecdysozoa</taxon>
        <taxon>Arthropoda</taxon>
        <taxon>Hexapoda</taxon>
        <taxon>Insecta</taxon>
        <taxon>Pterygota</taxon>
        <taxon>Neoptera</taxon>
        <taxon>Paraneoptera</taxon>
        <taxon>Hemiptera</taxon>
        <taxon>Sternorrhyncha</taxon>
        <taxon>Coccoidea</taxon>
        <taxon>Coccidae</taxon>
        <taxon>Parthenolecanium</taxon>
    </lineage>
</organism>
<evidence type="ECO:0000256" key="1">
    <source>
        <dbReference type="ARBA" id="ARBA00009431"/>
    </source>
</evidence>
<evidence type="ECO:0000256" key="6">
    <source>
        <dbReference type="ARBA" id="ARBA00023180"/>
    </source>
</evidence>
<dbReference type="PANTHER" id="PTHR11802">
    <property type="entry name" value="SERINE PROTEASE FAMILY S10 SERINE CARBOXYPEPTIDASE"/>
    <property type="match status" value="1"/>
</dbReference>
<gene>
    <name evidence="8" type="ORF">V9T40_001177</name>
</gene>
<protein>
    <recommendedName>
        <fullName evidence="10">Serine carboxypeptidase</fullName>
    </recommendedName>
</protein>
<sequence length="443" mass="50757">MARISILLVFFAFLAQYSCSENQLSNSVRDVSSVNEQMSLKPAEDSSSTRNKASVRPFAGQVQSYSGFLSVEPKYNAKLFYWFFEKQTDPNNAPIMLWLYGEIGRSSMLSVFEENGPYVLVKDKVVLREHSWTKEFNMLYIDSTVGTGYSTANSTNAYPKTSQQAAAYLYTALKEFFSIYDSYNKAPVYLAGEYYATKIIISLANLIRKENSAAKVKIELKKVCLGAGHIDPVNQQRRAEFLYQVGVVDPVGKAEVIKFEDAAHKAMLERKYGKAKSHTNGVDRKIKRAGYAPPVDAAEPKYDLSSYKATIKFFESKDKRQDLHAGDAKFQDKPRPVLKYIRDDLHTSSSKELVEVLQQYSTRMYTGQYDMVVPTSQYDQVIERLPWDYTMDFSQKSRNNWYINGKLAGYFKWYKNLYQIMVRQANHFVARSQPYVTMKACLL</sequence>
<dbReference type="GO" id="GO:0004185">
    <property type="term" value="F:serine-type carboxypeptidase activity"/>
    <property type="evidence" value="ECO:0007669"/>
    <property type="project" value="InterPro"/>
</dbReference>
<dbReference type="PRINTS" id="PR00724">
    <property type="entry name" value="CRBOXYPTASEC"/>
</dbReference>
<evidence type="ECO:0000313" key="8">
    <source>
        <dbReference type="EMBL" id="KAK7580548.1"/>
    </source>
</evidence>
<keyword evidence="6" id="KW-0325">Glycoprotein</keyword>
<feature type="signal peptide" evidence="7">
    <location>
        <begin position="1"/>
        <end position="20"/>
    </location>
</feature>
<keyword evidence="2" id="KW-0121">Carboxypeptidase</keyword>
<feature type="chain" id="PRO_5042924121" description="Serine carboxypeptidase" evidence="7">
    <location>
        <begin position="21"/>
        <end position="443"/>
    </location>
</feature>
<dbReference type="Pfam" id="PF00450">
    <property type="entry name" value="Peptidase_S10"/>
    <property type="match status" value="1"/>
</dbReference>
<reference evidence="8 9" key="1">
    <citation type="submission" date="2024-03" db="EMBL/GenBank/DDBJ databases">
        <title>Adaptation during the transition from Ophiocordyceps entomopathogen to insect associate is accompanied by gene loss and intensified selection.</title>
        <authorList>
            <person name="Ward C.M."/>
            <person name="Onetto C.A."/>
            <person name="Borneman A.R."/>
        </authorList>
    </citation>
    <scope>NUCLEOTIDE SEQUENCE [LARGE SCALE GENOMIC DNA]</scope>
    <source>
        <strain evidence="8">AWRI1</strain>
        <tissue evidence="8">Single Adult Female</tissue>
    </source>
</reference>
<dbReference type="SUPFAM" id="SSF53474">
    <property type="entry name" value="alpha/beta-Hydrolases"/>
    <property type="match status" value="1"/>
</dbReference>
<evidence type="ECO:0008006" key="10">
    <source>
        <dbReference type="Google" id="ProtNLM"/>
    </source>
</evidence>
<dbReference type="Proteomes" id="UP001367676">
    <property type="component" value="Unassembled WGS sequence"/>
</dbReference>
<dbReference type="PANTHER" id="PTHR11802:SF472">
    <property type="entry name" value="SERINE CARBOXYPEPTIDASE CPVL-RELATED"/>
    <property type="match status" value="1"/>
</dbReference>
<dbReference type="AlphaFoldDB" id="A0AAN9TEU2"/>
<evidence type="ECO:0000256" key="2">
    <source>
        <dbReference type="ARBA" id="ARBA00022645"/>
    </source>
</evidence>
<dbReference type="InterPro" id="IPR029058">
    <property type="entry name" value="AB_hydrolase_fold"/>
</dbReference>
<dbReference type="EMBL" id="JBBCAQ010000034">
    <property type="protein sequence ID" value="KAK7580548.1"/>
    <property type="molecule type" value="Genomic_DNA"/>
</dbReference>
<keyword evidence="5" id="KW-0378">Hydrolase</keyword>
<keyword evidence="4 7" id="KW-0732">Signal</keyword>
<name>A0AAN9TEU2_9HEMI</name>
<proteinExistence type="inferred from homology"/>
<comment type="caution">
    <text evidence="8">The sequence shown here is derived from an EMBL/GenBank/DDBJ whole genome shotgun (WGS) entry which is preliminary data.</text>
</comment>